<comment type="domain">
    <text evidence="6">The N-terminal region contains the highly conserved SGGXDS motif, predicted to be a P-loop motif involved in ATP binding.</text>
</comment>
<dbReference type="AlphaFoldDB" id="A0A342RZS2"/>
<accession>A0A342RZS2</accession>
<evidence type="ECO:0000256" key="6">
    <source>
        <dbReference type="HAMAP-Rule" id="MF_01161"/>
    </source>
</evidence>
<dbReference type="RefSeq" id="YP_009295734.1">
    <property type="nucleotide sequence ID" value="NC_031167.1"/>
</dbReference>
<evidence type="ECO:0000256" key="3">
    <source>
        <dbReference type="ARBA" id="ARBA00022741"/>
    </source>
</evidence>
<dbReference type="CDD" id="cd01992">
    <property type="entry name" value="TilS_N"/>
    <property type="match status" value="1"/>
</dbReference>
<reference evidence="8" key="1">
    <citation type="journal article" date="2016" name="Mitochondrial DNA Part B Resour">
        <title>Organellar genome analysis of the heteromorphic red alga Mastocarpus papillatus (Phyllophoraceae, Rhodophyta).</title>
        <authorList>
            <person name="Hughey J.R."/>
            <person name="Mumford T.F."/>
            <person name="Navarrete-Fernandez T.M."/>
            <person name="Huber S.R."/>
            <person name="Freese J.M."/>
            <person name="Murray E.M.C."/>
            <person name="Sissini M.N."/>
            <person name="Gentilhomme A."/>
        </authorList>
    </citation>
    <scope>NUCLEOTIDE SEQUENCE</scope>
</reference>
<dbReference type="EMBL" id="KX525588">
    <property type="protein sequence ID" value="AOL58218.1"/>
    <property type="molecule type" value="Genomic_DNA"/>
</dbReference>
<sequence length="322" mass="38875">MYTYLHESFYTNMRNIIDSQPLSSILIALSGGQDSLCLVRLLQDFIKEYKCRLNISYIHIDHQWKKDSQKQVEHLINLLKIKNEKIYIYQIQHIVKSELEARNIRYQILIQHAANYKYTTIITGHTSTDKIETFLQQLMRGTTIDGATSLTHKRQLNKDTQIIRPLINYTRSDLAWFCRKFTLPVWSDISNYEYNINRNRLRNELLPYLNQYFLFNVEQQINYFLHISDIENEYIKQNAIKLYMISRHETNLALNYLLINKQHHALQARTLQIFIYHNFSQSLSQSFLNKIIYTIQKTSIKHYIIEWKNLRLKKYDNWLYIY</sequence>
<evidence type="ECO:0000256" key="4">
    <source>
        <dbReference type="ARBA" id="ARBA00022840"/>
    </source>
</evidence>
<proteinExistence type="inferred from homology"/>
<dbReference type="SUPFAM" id="SSF52402">
    <property type="entry name" value="Adenine nucleotide alpha hydrolases-like"/>
    <property type="match status" value="1"/>
</dbReference>
<dbReference type="Pfam" id="PF01171">
    <property type="entry name" value="ATP_bind_3"/>
    <property type="match status" value="1"/>
</dbReference>
<name>A0A342RZS2_9FLOR</name>
<evidence type="ECO:0000256" key="5">
    <source>
        <dbReference type="ARBA" id="ARBA00048539"/>
    </source>
</evidence>
<evidence type="ECO:0000313" key="8">
    <source>
        <dbReference type="EMBL" id="AOL58218.1"/>
    </source>
</evidence>
<comment type="function">
    <text evidence="6">Ligates lysine onto the cytidine present at position 34 of the AUA codon-specific tRNA(Ile) that contains the anticodon CAU, in an ATP-dependent manner. Cytidine is converted to lysidine, thus changing the amino acid specificity of the tRNA from methionine to isoleucine.</text>
</comment>
<feature type="binding site" evidence="6">
    <location>
        <begin position="30"/>
        <end position="35"/>
    </location>
    <ligand>
        <name>ATP</name>
        <dbReference type="ChEBI" id="CHEBI:30616"/>
    </ligand>
</feature>
<organism evidence="8">
    <name type="scientific">Mastocarpus papillatus</name>
    <dbReference type="NCBI Taxonomy" id="31436"/>
    <lineage>
        <taxon>Eukaryota</taxon>
        <taxon>Rhodophyta</taxon>
        <taxon>Florideophyceae</taxon>
        <taxon>Rhodymeniophycidae</taxon>
        <taxon>Gigartinales</taxon>
        <taxon>Phyllophoraceae</taxon>
        <taxon>Mastocarpus</taxon>
    </lineage>
</organism>
<evidence type="ECO:0000259" key="7">
    <source>
        <dbReference type="Pfam" id="PF01171"/>
    </source>
</evidence>
<evidence type="ECO:0000256" key="2">
    <source>
        <dbReference type="ARBA" id="ARBA00022694"/>
    </source>
</evidence>
<geneLocation type="plastid" evidence="8"/>
<dbReference type="NCBIfam" id="TIGR02432">
    <property type="entry name" value="lysidine_TilS_N"/>
    <property type="match status" value="1"/>
</dbReference>
<keyword evidence="2 6" id="KW-0819">tRNA processing</keyword>
<gene>
    <name evidence="6 8" type="primary">tilS</name>
</gene>
<dbReference type="GO" id="GO:0032267">
    <property type="term" value="F:tRNA(Ile)-lysidine synthase activity"/>
    <property type="evidence" value="ECO:0007669"/>
    <property type="project" value="UniProtKB-EC"/>
</dbReference>
<dbReference type="GeneID" id="29072203"/>
<dbReference type="PANTHER" id="PTHR43033:SF1">
    <property type="entry name" value="TRNA(ILE)-LYSIDINE SYNTHASE-RELATED"/>
    <property type="match status" value="1"/>
</dbReference>
<evidence type="ECO:0000256" key="1">
    <source>
        <dbReference type="ARBA" id="ARBA00022598"/>
    </source>
</evidence>
<dbReference type="PANTHER" id="PTHR43033">
    <property type="entry name" value="TRNA(ILE)-LYSIDINE SYNTHASE-RELATED"/>
    <property type="match status" value="1"/>
</dbReference>
<comment type="catalytic activity">
    <reaction evidence="5 6">
        <text>cytidine(34) in tRNA(Ile2) + L-lysine + ATP = lysidine(34) in tRNA(Ile2) + AMP + diphosphate + H(+)</text>
        <dbReference type="Rhea" id="RHEA:43744"/>
        <dbReference type="Rhea" id="RHEA-COMP:10625"/>
        <dbReference type="Rhea" id="RHEA-COMP:10670"/>
        <dbReference type="ChEBI" id="CHEBI:15378"/>
        <dbReference type="ChEBI" id="CHEBI:30616"/>
        <dbReference type="ChEBI" id="CHEBI:32551"/>
        <dbReference type="ChEBI" id="CHEBI:33019"/>
        <dbReference type="ChEBI" id="CHEBI:82748"/>
        <dbReference type="ChEBI" id="CHEBI:83665"/>
        <dbReference type="ChEBI" id="CHEBI:456215"/>
        <dbReference type="EC" id="6.3.4.19"/>
    </reaction>
</comment>
<keyword evidence="3 6" id="KW-0547">Nucleotide-binding</keyword>
<dbReference type="InterPro" id="IPR011063">
    <property type="entry name" value="TilS/TtcA_N"/>
</dbReference>
<comment type="similarity">
    <text evidence="6">Belongs to the tRNA(Ile)-lysidine synthase family.</text>
</comment>
<keyword evidence="4 6" id="KW-0067">ATP-binding</keyword>
<dbReference type="InterPro" id="IPR012795">
    <property type="entry name" value="tRNA_Ile_lys_synt_N"/>
</dbReference>
<dbReference type="EC" id="6.3.4.19" evidence="6"/>
<feature type="domain" description="tRNA(Ile)-lysidine/2-thiocytidine synthase N-terminal" evidence="7">
    <location>
        <begin position="25"/>
        <end position="204"/>
    </location>
</feature>
<dbReference type="HAMAP" id="MF_01161">
    <property type="entry name" value="tRNA_Ile_lys_synt"/>
    <property type="match status" value="1"/>
</dbReference>
<dbReference type="GO" id="GO:0005524">
    <property type="term" value="F:ATP binding"/>
    <property type="evidence" value="ECO:0007669"/>
    <property type="project" value="UniProtKB-UniRule"/>
</dbReference>
<keyword evidence="1 6" id="KW-0436">Ligase</keyword>
<dbReference type="InterPro" id="IPR012094">
    <property type="entry name" value="tRNA_Ile_lys_synt"/>
</dbReference>
<dbReference type="Gene3D" id="3.40.50.620">
    <property type="entry name" value="HUPs"/>
    <property type="match status" value="1"/>
</dbReference>
<dbReference type="InterPro" id="IPR014729">
    <property type="entry name" value="Rossmann-like_a/b/a_fold"/>
</dbReference>
<dbReference type="GO" id="GO:0006400">
    <property type="term" value="P:tRNA modification"/>
    <property type="evidence" value="ECO:0007669"/>
    <property type="project" value="UniProtKB-UniRule"/>
</dbReference>
<keyword evidence="8" id="KW-0934">Plastid</keyword>
<protein>
    <recommendedName>
        <fullName evidence="6">tRNA(Ile)-lysidine synthase</fullName>
        <ecNumber evidence="6">6.3.4.19</ecNumber>
    </recommendedName>
    <alternativeName>
        <fullName evidence="6">tRNA(Ile)-2-lysyl-cytidine synthase</fullName>
    </alternativeName>
    <alternativeName>
        <fullName evidence="6">tRNA(Ile)-lysidine synthetase</fullName>
    </alternativeName>
</protein>